<reference evidence="2" key="1">
    <citation type="journal article" date="2013" name="BMC Genomics">
        <title>Unscrambling butterfly oogenesis.</title>
        <authorList>
            <person name="Carter J.M."/>
            <person name="Baker S.C."/>
            <person name="Pink R."/>
            <person name="Carter D.R."/>
            <person name="Collins A."/>
            <person name="Tomlin J."/>
            <person name="Gibbs M."/>
            <person name="Breuker C.J."/>
        </authorList>
    </citation>
    <scope>NUCLEOTIDE SEQUENCE</scope>
    <source>
        <tissue evidence="2">Ovary</tissue>
    </source>
</reference>
<feature type="non-terminal residue" evidence="2">
    <location>
        <position position="436"/>
    </location>
</feature>
<feature type="region of interest" description="Disordered" evidence="1">
    <location>
        <begin position="1"/>
        <end position="74"/>
    </location>
</feature>
<proteinExistence type="predicted"/>
<feature type="compositionally biased region" description="Basic and acidic residues" evidence="1">
    <location>
        <begin position="61"/>
        <end position="74"/>
    </location>
</feature>
<name>S4PW75_9NEOP</name>
<dbReference type="AlphaFoldDB" id="S4PW75"/>
<dbReference type="EMBL" id="GAIX01007278">
    <property type="protein sequence ID" value="JAA85282.1"/>
    <property type="molecule type" value="Transcribed_RNA"/>
</dbReference>
<reference evidence="2" key="2">
    <citation type="submission" date="2013-05" db="EMBL/GenBank/DDBJ databases">
        <authorList>
            <person name="Carter J.-M."/>
            <person name="Baker S.C."/>
            <person name="Pink R."/>
            <person name="Carter D.R.F."/>
            <person name="Collins A."/>
            <person name="Tomlin J."/>
            <person name="Gibbs M."/>
            <person name="Breuker C.J."/>
        </authorList>
    </citation>
    <scope>NUCLEOTIDE SEQUENCE</scope>
    <source>
        <tissue evidence="2">Ovary</tissue>
    </source>
</reference>
<evidence type="ECO:0000256" key="1">
    <source>
        <dbReference type="SAM" id="MobiDB-lite"/>
    </source>
</evidence>
<feature type="compositionally biased region" description="Basic and acidic residues" evidence="1">
    <location>
        <begin position="1"/>
        <end position="45"/>
    </location>
</feature>
<accession>S4PW75</accession>
<feature type="compositionally biased region" description="Polar residues" evidence="1">
    <location>
        <begin position="46"/>
        <end position="56"/>
    </location>
</feature>
<organism evidence="2">
    <name type="scientific">Pararge aegeria</name>
    <name type="common">speckled wood butterfly</name>
    <dbReference type="NCBI Taxonomy" id="116150"/>
    <lineage>
        <taxon>Eukaryota</taxon>
        <taxon>Metazoa</taxon>
        <taxon>Ecdysozoa</taxon>
        <taxon>Arthropoda</taxon>
        <taxon>Hexapoda</taxon>
        <taxon>Insecta</taxon>
        <taxon>Pterygota</taxon>
        <taxon>Neoptera</taxon>
        <taxon>Endopterygota</taxon>
        <taxon>Lepidoptera</taxon>
        <taxon>Glossata</taxon>
        <taxon>Ditrysia</taxon>
        <taxon>Papilionoidea</taxon>
        <taxon>Nymphalidae</taxon>
        <taxon>Satyrinae</taxon>
        <taxon>Satyrini</taxon>
        <taxon>Parargina</taxon>
        <taxon>Pararge</taxon>
    </lineage>
</organism>
<sequence length="436" mass="50201">MFTAPSEHKELKIKLHSDSLKSEKITEEPLNDHESETRNTQKSNEHTLTMKSSEFTPTVEESLKTEGVKSDDHQDIRDHAHKQQLKAVNDFNLESETLESKTHDMEMKTEKTALSEVEDMTPLVIDKSNDDKVNLAKSALHDMSMEASDVSQHQTHSEVKHSLNNEMEKSTHKGDFIEAKTSLTGGQAKSVHNIDEDHRHIESISHGIQEKETNIPHNTHINPLNTMRSADEKFIKLSSTKGFNNEHESINTHSLMKLTEDQNMEHKVNEMHRNDHLGMRMTEDQNSFFMRWADENQQRAQGSPLSITEDLTTPTKIGELNNGQHFHNEHTGMRLSQDHNTGHQLTEDHERPLSMQWAQEKQQNSLTQIQNLLKANAKTAFPETMRLNQHQNMQNKVTDNNNLRDLFSMRLAQEKHQHDHLKSLPEFHDGHLHEAS</sequence>
<protein>
    <submittedName>
        <fullName evidence="2">Putative leucine-rich repeat-containing protein DDB</fullName>
    </submittedName>
</protein>
<feature type="region of interest" description="Disordered" evidence="1">
    <location>
        <begin position="416"/>
        <end position="436"/>
    </location>
</feature>
<evidence type="ECO:0000313" key="2">
    <source>
        <dbReference type="EMBL" id="JAA85282.1"/>
    </source>
</evidence>